<evidence type="ECO:0000313" key="1">
    <source>
        <dbReference type="EMBL" id="SPT70415.1"/>
    </source>
</evidence>
<dbReference type="AlphaFoldDB" id="A0A2X0VC25"/>
<keyword evidence="2" id="KW-1185">Reference proteome</keyword>
<evidence type="ECO:0000313" key="2">
    <source>
        <dbReference type="Proteomes" id="UP000250086"/>
    </source>
</evidence>
<sequence length="875" mass="102213">MHNKVIGVSVFGINDGIYIDDVDIGIKDYIPSVVIEDEDNDVHMYSNSAKFDKTGLSLDRESYNQKSNSRKMIALLWQQLELSDEKSYHANLLCRYILETIKESINSNPDIKDKISIYDLKKNYTIVLCIPDTCGVSEQDALLRAFNGYDLKLVWRSVASLLAYYEDESINQSQTGSDSISVLYVGPDSIDVIEYGVEVVEHNSKLYSVPKRNQAVYESNQIPINGTDLTIALVNDIINSQYPYMEKSVKDKFARQIFYRFSFVWGKEQRANSINTLFCYTDDQYEYKTVSLESKSDFSDIKYTDLIDDIYKDNDIKDVSYKSQNNSYIYELIRDEIARRCSSETVLCIGPLIESEIISRYIIDYVSNRNFSKTFRTCTNMAYGAVVFNKRQENREPTYKEKIDKVSYIATNEREERYEAVVLINEQYIEPTDICSSEHIPFILKKGNLEINLYISNDNKFNQEALDKAKEESFKEQNIKVLKATPKKFKKEVDDDINVEVYLEQKLLSGYIKVIIKSLDENDNDFIPKSGISVAFDREHQELYEGTFKYKKLRYSDYHVLDLTCLSKITKLHNSKLKFLNRFISSSKSLNNSYYKCYYNKYSKVEQSLIDKIDEYNNEQKIESKGFKDQIKNSILIDRGRTSETLKQEIYSYLQQSSVTNNDYFYMLDALTKAMSKDDLEQVMLLLTEYQAREENKYNVLKICRYLVMRNPMLFNPDSKYFNFPERLKDILYSTAINFLQETLNKKELELKIAKKKNSIRIVGQQKVNMSFSIFIYVLWYRKNINGRSFLTNESDINNIDVLLSEVIDCYNNDYNKLLKDTDLTLDEKSLIRYNDFIISLRDIKENLISLLQAKGSDKDILAISEQLLETESRQ</sequence>
<dbReference type="Proteomes" id="UP000250086">
    <property type="component" value="Unassembled WGS sequence"/>
</dbReference>
<protein>
    <submittedName>
        <fullName evidence="1">Uncharacterized protein</fullName>
    </submittedName>
</protein>
<name>A0A2X0VC25_9GAMM</name>
<gene>
    <name evidence="1" type="ORF">NCTC13093_01830</name>
</gene>
<accession>A0A2X0VC25</accession>
<organism evidence="1 2">
    <name type="scientific">Anaerobiospirillum thomasii</name>
    <dbReference type="NCBI Taxonomy" id="179995"/>
    <lineage>
        <taxon>Bacteria</taxon>
        <taxon>Pseudomonadati</taxon>
        <taxon>Pseudomonadota</taxon>
        <taxon>Gammaproteobacteria</taxon>
        <taxon>Aeromonadales</taxon>
        <taxon>Succinivibrionaceae</taxon>
        <taxon>Anaerobiospirillum</taxon>
    </lineage>
</organism>
<dbReference type="EMBL" id="UAPV01000001">
    <property type="protein sequence ID" value="SPT70415.1"/>
    <property type="molecule type" value="Genomic_DNA"/>
</dbReference>
<dbReference type="RefSeq" id="WP_113744490.1">
    <property type="nucleotide sequence ID" value="NZ_UAPV01000001.1"/>
</dbReference>
<proteinExistence type="predicted"/>
<reference evidence="1 2" key="1">
    <citation type="submission" date="2018-06" db="EMBL/GenBank/DDBJ databases">
        <authorList>
            <consortium name="Pathogen Informatics"/>
            <person name="Doyle S."/>
        </authorList>
    </citation>
    <scope>NUCLEOTIDE SEQUENCE [LARGE SCALE GENOMIC DNA]</scope>
    <source>
        <strain evidence="1 2">NCTC13093</strain>
    </source>
</reference>